<dbReference type="EMBL" id="JANBOJ010000157">
    <property type="protein sequence ID" value="KAJ1721658.1"/>
    <property type="molecule type" value="Genomic_DNA"/>
</dbReference>
<evidence type="ECO:0000259" key="14">
    <source>
        <dbReference type="PROSITE" id="PS51479"/>
    </source>
</evidence>
<keyword evidence="3 12" id="KW-0479">Metal-binding</keyword>
<comment type="catalytic activity">
    <reaction evidence="9 12">
        <text>O-phospho-L-seryl-[protein] + H2O = L-seryl-[protein] + phosphate</text>
        <dbReference type="Rhea" id="RHEA:20629"/>
        <dbReference type="Rhea" id="RHEA-COMP:9863"/>
        <dbReference type="Rhea" id="RHEA-COMP:11604"/>
        <dbReference type="ChEBI" id="CHEBI:15377"/>
        <dbReference type="ChEBI" id="CHEBI:29999"/>
        <dbReference type="ChEBI" id="CHEBI:43474"/>
        <dbReference type="ChEBI" id="CHEBI:83421"/>
        <dbReference type="EC" id="3.1.3.16"/>
    </reaction>
</comment>
<keyword evidence="4 12" id="KW-0863">Zinc-finger</keyword>
<dbReference type="GO" id="GO:0005634">
    <property type="term" value="C:nucleus"/>
    <property type="evidence" value="ECO:0007669"/>
    <property type="project" value="UniProtKB-SubCell"/>
</dbReference>
<comment type="catalytic activity">
    <reaction evidence="10 12">
        <text>O-phospho-L-threonyl-[protein] + H2O = L-threonyl-[protein] + phosphate</text>
        <dbReference type="Rhea" id="RHEA:47004"/>
        <dbReference type="Rhea" id="RHEA-COMP:11060"/>
        <dbReference type="Rhea" id="RHEA-COMP:11605"/>
        <dbReference type="ChEBI" id="CHEBI:15377"/>
        <dbReference type="ChEBI" id="CHEBI:30013"/>
        <dbReference type="ChEBI" id="CHEBI:43474"/>
        <dbReference type="ChEBI" id="CHEBI:61977"/>
        <dbReference type="EC" id="3.1.3.16"/>
    </reaction>
</comment>
<dbReference type="GO" id="GO:0008420">
    <property type="term" value="F:RNA polymerase II CTD heptapeptide repeat phosphatase activity"/>
    <property type="evidence" value="ECO:0007669"/>
    <property type="project" value="UniProtKB-UniRule"/>
</dbReference>
<proteinExistence type="inferred from homology"/>
<gene>
    <name evidence="15" type="ORF">LPJ53_003847</name>
</gene>
<evidence type="ECO:0000256" key="11">
    <source>
        <dbReference type="PROSITE-ProRule" id="PRU00812"/>
    </source>
</evidence>
<dbReference type="PANTHER" id="PTHR14732">
    <property type="entry name" value="RNA POLYMERASE II SUBUNIT B1 CTD PHOSPHATASE RPAP2-RELATED"/>
    <property type="match status" value="1"/>
</dbReference>
<dbReference type="Pfam" id="PF04181">
    <property type="entry name" value="RPAP2_Rtr1"/>
    <property type="match status" value="1"/>
</dbReference>
<keyword evidence="16" id="KW-1185">Reference proteome</keyword>
<dbReference type="GO" id="GO:0008270">
    <property type="term" value="F:zinc ion binding"/>
    <property type="evidence" value="ECO:0007669"/>
    <property type="project" value="UniProtKB-KW"/>
</dbReference>
<accession>A0A9W7Y0C0</accession>
<dbReference type="Gene3D" id="1.25.40.820">
    <property type="match status" value="1"/>
</dbReference>
<sequence>MATPQLNKEAGLTRLAHGLPKQKQQLKNKIEKSADTGLSKEAQQRRRSVVKESVRTRAQYEGLSLRWQEKLSDPVSEDLLVQAARYITPDDYDSIIEERLAGNLCAYPLCDRKPRKDLQRFHISLAKRKVFDQEELQQYCCNQCMVGSRFYKQQLSDETLYMRGRNFKIDIIVMPLSYGEEQKPGEALAKAIGGANGDNESLQTWYRKSLMDKMMIPKVVADKNPLQIVEHEAGSASFDIVEGLGKMQFADIEGFEPEADSARIKRDVVRINKREASARRTTAPFEKRAVSQAAKNNSAASGSDGGVLKITVEGKDIDPQRVLEPSFVSSDDEGHGDDDDDDDNDEGTYSSDSDSARGGSSTAPSKRDKYDLFSKMFGSASSGGRSGPSLSLFGRLWTLVDKISTEQTQRYLKDLKMSQTDGLVSIGNTAEYSCSPGDQSMATRQAILFDGLSSELDAIRGRLQIKTTLKHEARVLISTLELGSNMSVLKKHEYQALCIVFIFALSQSLDSLGQHLSPEADNDSSRKALLELDRIADDLGIDTSSLRMISRRLCEPY</sequence>
<evidence type="ECO:0000313" key="15">
    <source>
        <dbReference type="EMBL" id="KAJ1721658.1"/>
    </source>
</evidence>
<organism evidence="15 16">
    <name type="scientific">Coemansia erecta</name>
    <dbReference type="NCBI Taxonomy" id="147472"/>
    <lineage>
        <taxon>Eukaryota</taxon>
        <taxon>Fungi</taxon>
        <taxon>Fungi incertae sedis</taxon>
        <taxon>Zoopagomycota</taxon>
        <taxon>Kickxellomycotina</taxon>
        <taxon>Kickxellomycetes</taxon>
        <taxon>Kickxellales</taxon>
        <taxon>Kickxellaceae</taxon>
        <taxon>Coemansia</taxon>
    </lineage>
</organism>
<dbReference type="Proteomes" id="UP001149813">
    <property type="component" value="Unassembled WGS sequence"/>
</dbReference>
<keyword evidence="5 12" id="KW-0378">Hydrolase</keyword>
<dbReference type="PROSITE" id="PS51479">
    <property type="entry name" value="ZF_RTR1"/>
    <property type="match status" value="1"/>
</dbReference>
<comment type="subcellular location">
    <subcellularLocation>
        <location evidence="1 12">Nucleus</location>
    </subcellularLocation>
</comment>
<comment type="function">
    <text evidence="12">Putative RNA polymerase II subunit B1 C-terminal domain (CTD) phosphatase involved in RNA polymerase II transcription regulation.</text>
</comment>
<dbReference type="PANTHER" id="PTHR14732:SF0">
    <property type="entry name" value="RNA POLYMERASE II SUBUNIT B1 CTD PHOSPHATASE RPAP2-RELATED"/>
    <property type="match status" value="1"/>
</dbReference>
<evidence type="ECO:0000256" key="8">
    <source>
        <dbReference type="ARBA" id="ARBA00023242"/>
    </source>
</evidence>
<dbReference type="InterPro" id="IPR039693">
    <property type="entry name" value="Rtr1/RPAP2"/>
</dbReference>
<feature type="region of interest" description="Disordered" evidence="13">
    <location>
        <begin position="21"/>
        <end position="50"/>
    </location>
</feature>
<evidence type="ECO:0000256" key="1">
    <source>
        <dbReference type="ARBA" id="ARBA00004123"/>
    </source>
</evidence>
<dbReference type="GO" id="GO:0005737">
    <property type="term" value="C:cytoplasm"/>
    <property type="evidence" value="ECO:0007669"/>
    <property type="project" value="TreeGrafter"/>
</dbReference>
<dbReference type="InterPro" id="IPR007308">
    <property type="entry name" value="Rtr1/RPAP2_dom"/>
</dbReference>
<feature type="domain" description="RTR1-type" evidence="14">
    <location>
        <begin position="82"/>
        <end position="164"/>
    </location>
</feature>
<keyword evidence="6 12" id="KW-0862">Zinc</keyword>
<dbReference type="EC" id="3.1.3.16" evidence="12"/>
<evidence type="ECO:0000256" key="6">
    <source>
        <dbReference type="ARBA" id="ARBA00022833"/>
    </source>
</evidence>
<keyword evidence="8 12" id="KW-0539">Nucleus</keyword>
<evidence type="ECO:0000256" key="4">
    <source>
        <dbReference type="ARBA" id="ARBA00022771"/>
    </source>
</evidence>
<protein>
    <recommendedName>
        <fullName evidence="12">RNA polymerase II subunit B1 CTD phosphatase RPAP2 homolog</fullName>
        <ecNumber evidence="12">3.1.3.16</ecNumber>
    </recommendedName>
</protein>
<comment type="caution">
    <text evidence="15">The sequence shown here is derived from an EMBL/GenBank/DDBJ whole genome shotgun (WGS) entry which is preliminary data.</text>
</comment>
<dbReference type="GO" id="GO:0043175">
    <property type="term" value="F:RNA polymerase core enzyme binding"/>
    <property type="evidence" value="ECO:0007669"/>
    <property type="project" value="UniProtKB-UniRule"/>
</dbReference>
<dbReference type="OrthoDB" id="2590500at2759"/>
<evidence type="ECO:0000256" key="12">
    <source>
        <dbReference type="RuleBase" id="RU367080"/>
    </source>
</evidence>
<keyword evidence="7 12" id="KW-0904">Protein phosphatase</keyword>
<feature type="region of interest" description="Disordered" evidence="13">
    <location>
        <begin position="319"/>
        <end position="367"/>
    </location>
</feature>
<evidence type="ECO:0000256" key="7">
    <source>
        <dbReference type="ARBA" id="ARBA00022912"/>
    </source>
</evidence>
<feature type="region of interest" description="Disordered" evidence="13">
    <location>
        <begin position="275"/>
        <end position="306"/>
    </location>
</feature>
<evidence type="ECO:0000256" key="10">
    <source>
        <dbReference type="ARBA" id="ARBA00048336"/>
    </source>
</evidence>
<evidence type="ECO:0000256" key="3">
    <source>
        <dbReference type="ARBA" id="ARBA00022723"/>
    </source>
</evidence>
<evidence type="ECO:0000256" key="2">
    <source>
        <dbReference type="ARBA" id="ARBA00005676"/>
    </source>
</evidence>
<reference evidence="15" key="1">
    <citation type="submission" date="2022-07" db="EMBL/GenBank/DDBJ databases">
        <title>Phylogenomic reconstructions and comparative analyses of Kickxellomycotina fungi.</title>
        <authorList>
            <person name="Reynolds N.K."/>
            <person name="Stajich J.E."/>
            <person name="Barry K."/>
            <person name="Grigoriev I.V."/>
            <person name="Crous P."/>
            <person name="Smith M.E."/>
        </authorList>
    </citation>
    <scope>NUCLEOTIDE SEQUENCE</scope>
    <source>
        <strain evidence="15">NBRC 32514</strain>
    </source>
</reference>
<feature type="compositionally biased region" description="Acidic residues" evidence="13">
    <location>
        <begin position="330"/>
        <end position="346"/>
    </location>
</feature>
<evidence type="ECO:0000313" key="16">
    <source>
        <dbReference type="Proteomes" id="UP001149813"/>
    </source>
</evidence>
<dbReference type="InterPro" id="IPR038534">
    <property type="entry name" value="Rtr1/RPAP2_sf"/>
</dbReference>
<name>A0A9W7Y0C0_9FUNG</name>
<evidence type="ECO:0000256" key="9">
    <source>
        <dbReference type="ARBA" id="ARBA00047761"/>
    </source>
</evidence>
<comment type="similarity">
    <text evidence="2 11 12">Belongs to the RPAP2 family.</text>
</comment>
<feature type="compositionally biased region" description="Low complexity" evidence="13">
    <location>
        <begin position="350"/>
        <end position="361"/>
    </location>
</feature>
<evidence type="ECO:0000256" key="13">
    <source>
        <dbReference type="SAM" id="MobiDB-lite"/>
    </source>
</evidence>
<dbReference type="AlphaFoldDB" id="A0A9W7Y0C0"/>
<evidence type="ECO:0000256" key="5">
    <source>
        <dbReference type="ARBA" id="ARBA00022801"/>
    </source>
</evidence>